<dbReference type="Proteomes" id="UP001500880">
    <property type="component" value="Unassembled WGS sequence"/>
</dbReference>
<comment type="caution">
    <text evidence="2">The sequence shown here is derived from an EMBL/GenBank/DDBJ whole genome shotgun (WGS) entry which is preliminary data.</text>
</comment>
<dbReference type="Gene3D" id="2.60.120.10">
    <property type="entry name" value="Jelly Rolls"/>
    <property type="match status" value="1"/>
</dbReference>
<evidence type="ECO:0000259" key="1">
    <source>
        <dbReference type="Pfam" id="PF07883"/>
    </source>
</evidence>
<dbReference type="InterPro" id="IPR014710">
    <property type="entry name" value="RmlC-like_jellyroll"/>
</dbReference>
<dbReference type="InterPro" id="IPR011051">
    <property type="entry name" value="RmlC_Cupin_sf"/>
</dbReference>
<dbReference type="Pfam" id="PF07883">
    <property type="entry name" value="Cupin_2"/>
    <property type="match status" value="1"/>
</dbReference>
<gene>
    <name evidence="2" type="ORF">GCM10008986_18110</name>
</gene>
<accession>A0ABN1B850</accession>
<proteinExistence type="predicted"/>
<dbReference type="RefSeq" id="WP_343839942.1">
    <property type="nucleotide sequence ID" value="NZ_BAAADO010000003.1"/>
</dbReference>
<evidence type="ECO:0000313" key="2">
    <source>
        <dbReference type="EMBL" id="GAA0492226.1"/>
    </source>
</evidence>
<feature type="domain" description="Cupin type-2" evidence="1">
    <location>
        <begin position="2"/>
        <end position="59"/>
    </location>
</feature>
<evidence type="ECO:0000313" key="3">
    <source>
        <dbReference type="Proteomes" id="UP001500880"/>
    </source>
</evidence>
<sequence length="60" mass="6765">MPGQELPPHKHPGMNLFIHVLNGSGLFITDDTETEINENDILDIEEDEMLSVQNNSQHPL</sequence>
<dbReference type="EMBL" id="BAAADO010000003">
    <property type="protein sequence ID" value="GAA0492226.1"/>
    <property type="molecule type" value="Genomic_DNA"/>
</dbReference>
<name>A0ABN1B850_9BACI</name>
<protein>
    <recommendedName>
        <fullName evidence="1">Cupin type-2 domain-containing protein</fullName>
    </recommendedName>
</protein>
<keyword evidence="3" id="KW-1185">Reference proteome</keyword>
<organism evidence="2 3">
    <name type="scientific">Salinibacillus aidingensis</name>
    <dbReference type="NCBI Taxonomy" id="237684"/>
    <lineage>
        <taxon>Bacteria</taxon>
        <taxon>Bacillati</taxon>
        <taxon>Bacillota</taxon>
        <taxon>Bacilli</taxon>
        <taxon>Bacillales</taxon>
        <taxon>Bacillaceae</taxon>
        <taxon>Salinibacillus</taxon>
    </lineage>
</organism>
<dbReference type="InterPro" id="IPR013096">
    <property type="entry name" value="Cupin_2"/>
</dbReference>
<reference evidence="2 3" key="1">
    <citation type="journal article" date="2019" name="Int. J. Syst. Evol. Microbiol.">
        <title>The Global Catalogue of Microorganisms (GCM) 10K type strain sequencing project: providing services to taxonomists for standard genome sequencing and annotation.</title>
        <authorList>
            <consortium name="The Broad Institute Genomics Platform"/>
            <consortium name="The Broad Institute Genome Sequencing Center for Infectious Disease"/>
            <person name="Wu L."/>
            <person name="Ma J."/>
        </authorList>
    </citation>
    <scope>NUCLEOTIDE SEQUENCE [LARGE SCALE GENOMIC DNA]</scope>
    <source>
        <strain evidence="2 3">JCM 12389</strain>
    </source>
</reference>
<dbReference type="SUPFAM" id="SSF51182">
    <property type="entry name" value="RmlC-like cupins"/>
    <property type="match status" value="1"/>
</dbReference>